<dbReference type="SMART" id="SM00066">
    <property type="entry name" value="GAL4"/>
    <property type="match status" value="1"/>
</dbReference>
<evidence type="ECO:0000256" key="1">
    <source>
        <dbReference type="ARBA" id="ARBA00022723"/>
    </source>
</evidence>
<dbReference type="PROSITE" id="PS00463">
    <property type="entry name" value="ZN2_CY6_FUNGAL_1"/>
    <property type="match status" value="1"/>
</dbReference>
<dbReference type="CDD" id="cd00067">
    <property type="entry name" value="GAL4"/>
    <property type="match status" value="1"/>
</dbReference>
<dbReference type="PROSITE" id="PS50048">
    <property type="entry name" value="ZN2_CY6_FUNGAL_2"/>
    <property type="match status" value="1"/>
</dbReference>
<dbReference type="EMBL" id="CM001196">
    <property type="protein sequence ID" value="EGP91831.1"/>
    <property type="molecule type" value="Genomic_DNA"/>
</dbReference>
<dbReference type="PANTHER" id="PTHR47425">
    <property type="entry name" value="FARB-RELATED"/>
    <property type="match status" value="1"/>
</dbReference>
<feature type="non-terminal residue" evidence="5">
    <location>
        <position position="1"/>
    </location>
</feature>
<evidence type="ECO:0000313" key="5">
    <source>
        <dbReference type="EMBL" id="EGP91831.1"/>
    </source>
</evidence>
<dbReference type="KEGG" id="ztr:MYCGRDRAFT_20893"/>
<dbReference type="Proteomes" id="UP000008062">
    <property type="component" value="Chromosome 1"/>
</dbReference>
<dbReference type="GeneID" id="13398414"/>
<dbReference type="InParanoid" id="F9X1N8"/>
<sequence>SAASPSETVDMPISQPAKRTATDAGLRPNGTRPAKSVKRRASKACQCCRSRKVRCNVVEHGPPCTNCRLDEVECIVSESKRKNLSATKQRPRVQTHHSFPHVRATSIRTNAASFGTCTPHRLRVEWRWADGLNSRNTDQDIGRDIALSSRSRSSSMYAPDMLALHRLGPKPSTSEPSPFINSINSPISPLHSLPLYIKPLPTKLEPEDLAYLEKRGALTIPPTTLRNELLRNYVEFVYPSMPMLNIHDLVATIDRNDGIQPISLLLFQAIMFSAVATIDMRFLTAAGYSTRRDARRDFFKKTRLLYDFDVEIDRISLIQSLLMMTYWYETPDDQKDSHHWMGIAVSLSHTIGLHRNPDKSPAMDPARKKLWKRIWWSTYLRDRQVALGMRRPTRIKDADFDVPMLEVSDFDVALLPEGDSCIPADCKVLRDLDSQKQLAQMCMQTAKLSICMSHVLSVQYSVLNNNHGVVDEEGSSRTTVRLVARQLNPEVNEVQTCDKELQEWHDALPSEAQYDTPTWSDVDNGNRSVVLHRSLLHLMYYAALSALHRPQVLPSTAVAPRRLQSELLEHSRKTVRLAATEITRIAYQLYTLDMARFFPSTGITVLLPAIIIHLLDIKAPDESTRRHSLQGFCQCMQIMGKLRDIYAAADYSTAFLEAAIRKAEITL</sequence>
<feature type="region of interest" description="Disordered" evidence="3">
    <location>
        <begin position="1"/>
        <end position="37"/>
    </location>
</feature>
<dbReference type="InterPro" id="IPR052761">
    <property type="entry name" value="Fungal_Detox/Toxin_TFs"/>
</dbReference>
<dbReference type="OMA" id="WDNVECI"/>
<dbReference type="SMART" id="SM00906">
    <property type="entry name" value="Fungal_trans"/>
    <property type="match status" value="1"/>
</dbReference>
<dbReference type="RefSeq" id="XP_003856855.1">
    <property type="nucleotide sequence ID" value="XM_003856807.1"/>
</dbReference>
<name>F9X1N8_ZYMTI</name>
<keyword evidence="6" id="KW-1185">Reference proteome</keyword>
<dbReference type="InterPro" id="IPR001138">
    <property type="entry name" value="Zn2Cys6_DnaBD"/>
</dbReference>
<evidence type="ECO:0000313" key="6">
    <source>
        <dbReference type="Proteomes" id="UP000008062"/>
    </source>
</evidence>
<evidence type="ECO:0000256" key="3">
    <source>
        <dbReference type="SAM" id="MobiDB-lite"/>
    </source>
</evidence>
<dbReference type="GO" id="GO:0008270">
    <property type="term" value="F:zinc ion binding"/>
    <property type="evidence" value="ECO:0007669"/>
    <property type="project" value="InterPro"/>
</dbReference>
<protein>
    <recommendedName>
        <fullName evidence="4">Zn(2)-C6 fungal-type domain-containing protein</fullName>
    </recommendedName>
</protein>
<accession>F9X1N8</accession>
<keyword evidence="1" id="KW-0479">Metal-binding</keyword>
<dbReference type="eggNOG" id="ENOG502RHAD">
    <property type="taxonomic scope" value="Eukaryota"/>
</dbReference>
<dbReference type="Pfam" id="PF04082">
    <property type="entry name" value="Fungal_trans"/>
    <property type="match status" value="1"/>
</dbReference>
<dbReference type="HOGENOM" id="CLU_006329_1_4_1"/>
<gene>
    <name evidence="5" type="ORF">MYCGRDRAFT_20893</name>
</gene>
<dbReference type="STRING" id="336722.F9X1N8"/>
<keyword evidence="2" id="KW-0539">Nucleus</keyword>
<evidence type="ECO:0000256" key="2">
    <source>
        <dbReference type="ARBA" id="ARBA00023242"/>
    </source>
</evidence>
<dbReference type="Gene3D" id="4.10.240.10">
    <property type="entry name" value="Zn(2)-C6 fungal-type DNA-binding domain"/>
    <property type="match status" value="1"/>
</dbReference>
<dbReference type="GO" id="GO:0006351">
    <property type="term" value="P:DNA-templated transcription"/>
    <property type="evidence" value="ECO:0007669"/>
    <property type="project" value="InterPro"/>
</dbReference>
<proteinExistence type="predicted"/>
<dbReference type="OrthoDB" id="4451586at2759"/>
<evidence type="ECO:0000259" key="4">
    <source>
        <dbReference type="PROSITE" id="PS50048"/>
    </source>
</evidence>
<reference evidence="5 6" key="1">
    <citation type="journal article" date="2011" name="PLoS Genet.">
        <title>Finished genome of the fungal wheat pathogen Mycosphaerella graminicola reveals dispensome structure, chromosome plasticity, and stealth pathogenesis.</title>
        <authorList>
            <person name="Goodwin S.B."/>
            <person name="Ben M'barek S."/>
            <person name="Dhillon B."/>
            <person name="Wittenberg A.H.J."/>
            <person name="Crane C.F."/>
            <person name="Hane J.K."/>
            <person name="Foster A.J."/>
            <person name="Van der Lee T.A.J."/>
            <person name="Grimwood J."/>
            <person name="Aerts A."/>
            <person name="Antoniw J."/>
            <person name="Bailey A."/>
            <person name="Bluhm B."/>
            <person name="Bowler J."/>
            <person name="Bristow J."/>
            <person name="van der Burgt A."/>
            <person name="Canto-Canche B."/>
            <person name="Churchill A.C.L."/>
            <person name="Conde-Ferraez L."/>
            <person name="Cools H.J."/>
            <person name="Coutinho P.M."/>
            <person name="Csukai M."/>
            <person name="Dehal P."/>
            <person name="De Wit P."/>
            <person name="Donzelli B."/>
            <person name="van de Geest H.C."/>
            <person name="van Ham R.C.H.J."/>
            <person name="Hammond-Kosack K.E."/>
            <person name="Henrissat B."/>
            <person name="Kilian A."/>
            <person name="Kobayashi A.K."/>
            <person name="Koopmann E."/>
            <person name="Kourmpetis Y."/>
            <person name="Kuzniar A."/>
            <person name="Lindquist E."/>
            <person name="Lombard V."/>
            <person name="Maliepaard C."/>
            <person name="Martins N."/>
            <person name="Mehrabi R."/>
            <person name="Nap J.P.H."/>
            <person name="Ponomarenko A."/>
            <person name="Rudd J.J."/>
            <person name="Salamov A."/>
            <person name="Schmutz J."/>
            <person name="Schouten H.J."/>
            <person name="Shapiro H."/>
            <person name="Stergiopoulos I."/>
            <person name="Torriani S.F.F."/>
            <person name="Tu H."/>
            <person name="de Vries R.P."/>
            <person name="Waalwijk C."/>
            <person name="Ware S.B."/>
            <person name="Wiebenga A."/>
            <person name="Zwiers L.-H."/>
            <person name="Oliver R.P."/>
            <person name="Grigoriev I.V."/>
            <person name="Kema G.H.J."/>
        </authorList>
    </citation>
    <scope>NUCLEOTIDE SEQUENCE [LARGE SCALE GENOMIC DNA]</scope>
    <source>
        <strain evidence="6">CBS 115943 / IPO323</strain>
    </source>
</reference>
<organism evidence="5 6">
    <name type="scientific">Zymoseptoria tritici (strain CBS 115943 / IPO323)</name>
    <name type="common">Speckled leaf blotch fungus</name>
    <name type="synonym">Septoria tritici</name>
    <dbReference type="NCBI Taxonomy" id="336722"/>
    <lineage>
        <taxon>Eukaryota</taxon>
        <taxon>Fungi</taxon>
        <taxon>Dikarya</taxon>
        <taxon>Ascomycota</taxon>
        <taxon>Pezizomycotina</taxon>
        <taxon>Dothideomycetes</taxon>
        <taxon>Dothideomycetidae</taxon>
        <taxon>Mycosphaerellales</taxon>
        <taxon>Mycosphaerellaceae</taxon>
        <taxon>Zymoseptoria</taxon>
    </lineage>
</organism>
<dbReference type="SUPFAM" id="SSF57701">
    <property type="entry name" value="Zn2/Cys6 DNA-binding domain"/>
    <property type="match status" value="1"/>
</dbReference>
<dbReference type="PANTHER" id="PTHR47425:SF2">
    <property type="entry name" value="FARB-RELATED"/>
    <property type="match status" value="1"/>
</dbReference>
<dbReference type="InterPro" id="IPR007219">
    <property type="entry name" value="XnlR_reg_dom"/>
</dbReference>
<dbReference type="Pfam" id="PF00172">
    <property type="entry name" value="Zn_clus"/>
    <property type="match status" value="1"/>
</dbReference>
<feature type="domain" description="Zn(2)-C6 fungal-type" evidence="4">
    <location>
        <begin position="44"/>
        <end position="76"/>
    </location>
</feature>
<dbReference type="AlphaFoldDB" id="F9X1N8"/>
<dbReference type="GO" id="GO:0000981">
    <property type="term" value="F:DNA-binding transcription factor activity, RNA polymerase II-specific"/>
    <property type="evidence" value="ECO:0007669"/>
    <property type="project" value="InterPro"/>
</dbReference>
<dbReference type="CDD" id="cd12148">
    <property type="entry name" value="fungal_TF_MHR"/>
    <property type="match status" value="1"/>
</dbReference>
<dbReference type="InterPro" id="IPR036864">
    <property type="entry name" value="Zn2-C6_fun-type_DNA-bd_sf"/>
</dbReference>
<dbReference type="GO" id="GO:0003677">
    <property type="term" value="F:DNA binding"/>
    <property type="evidence" value="ECO:0007669"/>
    <property type="project" value="InterPro"/>
</dbReference>
<feature type="non-terminal residue" evidence="5">
    <location>
        <position position="667"/>
    </location>
</feature>